<dbReference type="KEGG" id="sku:Sulku_1308"/>
<dbReference type="STRING" id="709032.Sulku_1308"/>
<evidence type="ECO:0000313" key="2">
    <source>
        <dbReference type="EMBL" id="ADR33971.1"/>
    </source>
</evidence>
<keyword evidence="1" id="KW-0472">Membrane</keyword>
<dbReference type="RefSeq" id="WP_013460168.1">
    <property type="nucleotide sequence ID" value="NC_014762.1"/>
</dbReference>
<protein>
    <recommendedName>
        <fullName evidence="4">General glycosylation pathway protein</fullName>
    </recommendedName>
</protein>
<dbReference type="EMBL" id="CP002355">
    <property type="protein sequence ID" value="ADR33971.1"/>
    <property type="molecule type" value="Genomic_DNA"/>
</dbReference>
<dbReference type="OrthoDB" id="5365321at2"/>
<name>E4TY51_SULKY</name>
<feature type="transmembrane region" description="Helical" evidence="1">
    <location>
        <begin position="146"/>
        <end position="171"/>
    </location>
</feature>
<organism evidence="2 3">
    <name type="scientific">Sulfuricurvum kujiense (strain ATCC BAA-921 / DSM 16994 / JCM 11577 / YK-1)</name>
    <dbReference type="NCBI Taxonomy" id="709032"/>
    <lineage>
        <taxon>Bacteria</taxon>
        <taxon>Pseudomonadati</taxon>
        <taxon>Campylobacterota</taxon>
        <taxon>Epsilonproteobacteria</taxon>
        <taxon>Campylobacterales</taxon>
        <taxon>Sulfurimonadaceae</taxon>
        <taxon>Sulfuricurvum</taxon>
    </lineage>
</organism>
<evidence type="ECO:0000313" key="3">
    <source>
        <dbReference type="Proteomes" id="UP000008721"/>
    </source>
</evidence>
<dbReference type="Proteomes" id="UP000008721">
    <property type="component" value="Chromosome"/>
</dbReference>
<feature type="transmembrane region" description="Helical" evidence="1">
    <location>
        <begin position="183"/>
        <end position="204"/>
    </location>
</feature>
<feature type="transmembrane region" description="Helical" evidence="1">
    <location>
        <begin position="231"/>
        <end position="252"/>
    </location>
</feature>
<dbReference type="HOGENOM" id="CLU_076079_0_0_7"/>
<evidence type="ECO:0000256" key="1">
    <source>
        <dbReference type="SAM" id="Phobius"/>
    </source>
</evidence>
<evidence type="ECO:0008006" key="4">
    <source>
        <dbReference type="Google" id="ProtNLM"/>
    </source>
</evidence>
<accession>E4TY51</accession>
<dbReference type="AlphaFoldDB" id="E4TY51"/>
<sequence>MKRIINIYTEHKNSVQFYLRTTMDNFHPLSNDSGDMRRFFETEKSAEVIYAVNDSFVQFTPSYGREYSDEDRKGTDKSFYFKWVSFVEEPIHISNPYLHHVTGLPTLTGVKRENGRFVVVDFDMLKLLEELRLIEHNSVYEQINRFVLGSGGLLLGFVSVFLIFYGAYIFYEMLLSPYTGEAVMHQIFTSIISITIGLAIYDLAKTLIENEVLFKTYDYGNDLQNKALSKFLTSIIIALSIESLMAVFKIVLDDYSKLINAFYLILGVTLLIVGSGIHNRLSRRPRKRNS</sequence>
<keyword evidence="3" id="KW-1185">Reference proteome</keyword>
<proteinExistence type="predicted"/>
<dbReference type="eggNOG" id="ENOG5032SJ0">
    <property type="taxonomic scope" value="Bacteria"/>
</dbReference>
<feature type="transmembrane region" description="Helical" evidence="1">
    <location>
        <begin position="258"/>
        <end position="278"/>
    </location>
</feature>
<keyword evidence="1" id="KW-1133">Transmembrane helix</keyword>
<gene>
    <name evidence="2" type="ordered locus">Sulku_1308</name>
</gene>
<reference evidence="2 3" key="1">
    <citation type="journal article" date="2012" name="Stand. Genomic Sci.">
        <title>Complete genome sequence of the sulfur compounds oxidizing chemolithoautotroph Sulfuricurvum kujiense type strain (YK-1(T)).</title>
        <authorList>
            <person name="Han C."/>
            <person name="Kotsyurbenko O."/>
            <person name="Chertkov O."/>
            <person name="Held B."/>
            <person name="Lapidus A."/>
            <person name="Nolan M."/>
            <person name="Lucas S."/>
            <person name="Hammon N."/>
            <person name="Deshpande S."/>
            <person name="Cheng J.F."/>
            <person name="Tapia R."/>
            <person name="Goodwin L.A."/>
            <person name="Pitluck S."/>
            <person name="Liolios K."/>
            <person name="Pagani I."/>
            <person name="Ivanova N."/>
            <person name="Mavromatis K."/>
            <person name="Mikhailova N."/>
            <person name="Pati A."/>
            <person name="Chen A."/>
            <person name="Palaniappan K."/>
            <person name="Land M."/>
            <person name="Hauser L."/>
            <person name="Chang Y.J."/>
            <person name="Jeffries C.D."/>
            <person name="Brambilla E.M."/>
            <person name="Rohde M."/>
            <person name="Spring S."/>
            <person name="Sikorski J."/>
            <person name="Goker M."/>
            <person name="Woyke T."/>
            <person name="Bristow J."/>
            <person name="Eisen J.A."/>
            <person name="Markowitz V."/>
            <person name="Hugenholtz P."/>
            <person name="Kyrpides N.C."/>
            <person name="Klenk H.P."/>
            <person name="Detter J.C."/>
        </authorList>
    </citation>
    <scope>NUCLEOTIDE SEQUENCE [LARGE SCALE GENOMIC DNA]</scope>
    <source>
        <strain evidence="3">ATCC BAA-921 / DSM 16994 / JCM 11577 / YK-1</strain>
    </source>
</reference>
<keyword evidence="1" id="KW-0812">Transmembrane</keyword>